<name>A0A2X0WS05_9GAMM</name>
<dbReference type="EMBL" id="UAPV01000001">
    <property type="protein sequence ID" value="SPT69342.1"/>
    <property type="molecule type" value="Genomic_DNA"/>
</dbReference>
<dbReference type="Proteomes" id="UP000250086">
    <property type="component" value="Unassembled WGS sequence"/>
</dbReference>
<accession>A0A2X0WS05</accession>
<evidence type="ECO:0000313" key="1">
    <source>
        <dbReference type="EMBL" id="SPT69342.1"/>
    </source>
</evidence>
<keyword evidence="2" id="KW-1185">Reference proteome</keyword>
<evidence type="ECO:0000313" key="2">
    <source>
        <dbReference type="Proteomes" id="UP000250086"/>
    </source>
</evidence>
<sequence>MLRTTWKLKAGVKLPFAPQDSDANTIAAKAPQLSVSEADISASGKTQLTDSDTAVKKALRPVQCDLYIESRSDIAYLPSLCSFLSSKGISMAPYSDDYTYADTDVVLLCATRPELQCRVFVMSTDKAPLWSFLKQNFADRL</sequence>
<protein>
    <submittedName>
        <fullName evidence="1">Uncharacterized protein</fullName>
    </submittedName>
</protein>
<proteinExistence type="predicted"/>
<reference evidence="1 2" key="1">
    <citation type="submission" date="2018-06" db="EMBL/GenBank/DDBJ databases">
        <authorList>
            <consortium name="Pathogen Informatics"/>
            <person name="Doyle S."/>
        </authorList>
    </citation>
    <scope>NUCLEOTIDE SEQUENCE [LARGE SCALE GENOMIC DNA]</scope>
    <source>
        <strain evidence="1 2">NCTC13093</strain>
    </source>
</reference>
<organism evidence="1 2">
    <name type="scientific">Anaerobiospirillum thomasii</name>
    <dbReference type="NCBI Taxonomy" id="179995"/>
    <lineage>
        <taxon>Bacteria</taxon>
        <taxon>Pseudomonadati</taxon>
        <taxon>Pseudomonadota</taxon>
        <taxon>Gammaproteobacteria</taxon>
        <taxon>Aeromonadales</taxon>
        <taxon>Succinivibrionaceae</taxon>
        <taxon>Anaerobiospirillum</taxon>
    </lineage>
</organism>
<gene>
    <name evidence="1" type="ORF">NCTC13093_00711</name>
</gene>
<dbReference type="RefSeq" id="WP_113743524.1">
    <property type="nucleotide sequence ID" value="NZ_UAPV01000001.1"/>
</dbReference>
<dbReference type="AlphaFoldDB" id="A0A2X0WS05"/>